<dbReference type="Gene3D" id="1.10.268.10">
    <property type="entry name" value="Topoisomerase, domain 3"/>
    <property type="match status" value="1"/>
</dbReference>
<evidence type="ECO:0000256" key="4">
    <source>
        <dbReference type="ARBA" id="ARBA00023125"/>
    </source>
</evidence>
<evidence type="ECO:0000256" key="3">
    <source>
        <dbReference type="ARBA" id="ARBA00023029"/>
    </source>
</evidence>
<dbReference type="PANTHER" id="PTHR43493">
    <property type="entry name" value="DNA GYRASE/TOPOISOMERASE SUBUNIT A"/>
    <property type="match status" value="1"/>
</dbReference>
<dbReference type="Proteomes" id="UP000772618">
    <property type="component" value="Unassembled WGS sequence"/>
</dbReference>
<comment type="similarity">
    <text evidence="2">Belongs to the type II topoisomerase GyrA/ParC subunit family.</text>
</comment>
<feature type="active site" description="O-(5'-phospho-DNA)-tyrosine intermediate" evidence="6">
    <location>
        <position position="136"/>
    </location>
</feature>
<dbReference type="InterPro" id="IPR013758">
    <property type="entry name" value="Topo_IIA_A/C_ab"/>
</dbReference>
<dbReference type="InterPro" id="IPR002205">
    <property type="entry name" value="Topo_IIA_dom_A"/>
</dbReference>
<dbReference type="SMART" id="SM00434">
    <property type="entry name" value="TOP4c"/>
    <property type="match status" value="1"/>
</dbReference>
<keyword evidence="4 6" id="KW-0238">DNA-binding</keyword>
<feature type="domain" description="Topo IIA-type catalytic" evidence="8">
    <location>
        <begin position="55"/>
        <end position="462"/>
    </location>
</feature>
<dbReference type="Gene3D" id="3.30.1360.40">
    <property type="match status" value="1"/>
</dbReference>
<dbReference type="PROSITE" id="PS52040">
    <property type="entry name" value="TOPO_IIA"/>
    <property type="match status" value="1"/>
</dbReference>
<dbReference type="InterPro" id="IPR050220">
    <property type="entry name" value="Type_II_DNA_Topoisomerases"/>
</dbReference>
<gene>
    <name evidence="9" type="ORF">KK060_19140</name>
</gene>
<organism evidence="9 10">
    <name type="scientific">Chryseosolibacter indicus</name>
    <dbReference type="NCBI Taxonomy" id="2782351"/>
    <lineage>
        <taxon>Bacteria</taxon>
        <taxon>Pseudomonadati</taxon>
        <taxon>Bacteroidota</taxon>
        <taxon>Cytophagia</taxon>
        <taxon>Cytophagales</taxon>
        <taxon>Chryseotaleaceae</taxon>
        <taxon>Chryseosolibacter</taxon>
    </lineage>
</organism>
<keyword evidence="10" id="KW-1185">Reference proteome</keyword>
<evidence type="ECO:0000256" key="6">
    <source>
        <dbReference type="PROSITE-ProRule" id="PRU01384"/>
    </source>
</evidence>
<dbReference type="Pfam" id="PF00521">
    <property type="entry name" value="DNA_topoisoIV"/>
    <property type="match status" value="1"/>
</dbReference>
<dbReference type="EMBL" id="JAHESD010000054">
    <property type="protein sequence ID" value="MBT1705414.1"/>
    <property type="molecule type" value="Genomic_DNA"/>
</dbReference>
<keyword evidence="5 6" id="KW-0413">Isomerase</keyword>
<dbReference type="SUPFAM" id="SSF56719">
    <property type="entry name" value="Type II DNA topoisomerase"/>
    <property type="match status" value="1"/>
</dbReference>
<dbReference type="InterPro" id="IPR013760">
    <property type="entry name" value="Topo_IIA-like_dom_sf"/>
</dbReference>
<evidence type="ECO:0000256" key="2">
    <source>
        <dbReference type="ARBA" id="ARBA00008263"/>
    </source>
</evidence>
<evidence type="ECO:0000256" key="1">
    <source>
        <dbReference type="ARBA" id="ARBA00000185"/>
    </source>
</evidence>
<evidence type="ECO:0000256" key="5">
    <source>
        <dbReference type="ARBA" id="ARBA00023235"/>
    </source>
</evidence>
<proteinExistence type="inferred from homology"/>
<protein>
    <submittedName>
        <fullName evidence="9">DNA gyrase/topoisomerase IV subunit A</fullName>
    </submittedName>
</protein>
<dbReference type="NCBIfam" id="NF009397">
    <property type="entry name" value="PRK12758.1"/>
    <property type="match status" value="1"/>
</dbReference>
<reference evidence="9 10" key="1">
    <citation type="submission" date="2021-05" db="EMBL/GenBank/DDBJ databases">
        <title>A Polyphasic approach of four new species of the genus Ohtaekwangia: Ohtaekwangia histidinii sp. nov., Ohtaekwangia cretensis sp. nov., Ohtaekwangia indiensis sp. nov., Ohtaekwangia reichenbachii sp. nov. from diverse environment.</title>
        <authorList>
            <person name="Octaviana S."/>
        </authorList>
    </citation>
    <scope>NUCLEOTIDE SEQUENCE [LARGE SCALE GENOMIC DNA]</scope>
    <source>
        <strain evidence="9 10">PWU20</strain>
    </source>
</reference>
<dbReference type="InterPro" id="IPR013757">
    <property type="entry name" value="Topo_IIA_A_a_sf"/>
</dbReference>
<feature type="compositionally biased region" description="Acidic residues" evidence="7">
    <location>
        <begin position="845"/>
        <end position="864"/>
    </location>
</feature>
<evidence type="ECO:0000313" key="9">
    <source>
        <dbReference type="EMBL" id="MBT1705414.1"/>
    </source>
</evidence>
<comment type="caution">
    <text evidence="9">The sequence shown here is derived from an EMBL/GenBank/DDBJ whole genome shotgun (WGS) entry which is preliminary data.</text>
</comment>
<keyword evidence="3 6" id="KW-0799">Topoisomerase</keyword>
<evidence type="ECO:0000259" key="8">
    <source>
        <dbReference type="PROSITE" id="PS52040"/>
    </source>
</evidence>
<dbReference type="NCBIfam" id="NF007209">
    <property type="entry name" value="PRK09631.1"/>
    <property type="match status" value="1"/>
</dbReference>
<feature type="region of interest" description="Disordered" evidence="7">
    <location>
        <begin position="845"/>
        <end position="909"/>
    </location>
</feature>
<name>A0ABS5VVG1_9BACT</name>
<sequence>MSKKKAPLGKPVVISTNVNGSNGNGENGVHSLALDGLYQNWFLDYASYVILERAVPRIEDGFKPVQRRIMHSLKEMDDGRFNKVANVIGHSMQFHPHGDAAIGEAIVNLGQKELLIETQGNWGDIRTGDSAAAPRYIEARLSKFALEVVYNPQTTEWQLSYDGRKKEPVTLPVKFPLLLAQGVEGIAVGLSTKILPHNFVELIKASVDILKGKNPKIYPDFPTGGVADFSEYNQGMRGGKVKVRAKIDIVDKKTLAIKEIPFSTTTTSLMESIVKASEKGQIKVKQVVDNTAKDVEIIIHLQAGQSPEIAMDALYAFTDCEISISPNACVIVEDKPHFMAVNDILKYNTNQTVELLRRELEIRKNELMEKILFSSLEKIFIENRIYRDIEEAKTWEEVISRIDKGLKPHKKKFYREITNDDIVRLTEIRIKRISRYDSFKADEMLKDLEKQLKETQHHLKHLTDYAIEYYQNLLTKYGKGRERKTEIKSFQSVSATEVIAINQKLYVNRTDGFAGYGLKRDEYICDCSDLDNVIAIRKDGKALITKIQEKTFMGKDILYIGIWKKGDDRMTYNVVYADGKSGRTFAKRFNLPGVTRDKEYDLTQGNPNSKILYVSANPNGEAETVEVKLSAASTARKKIFEYDFSELEVKGRASRGNIITQYPVRKVEFLKAGASTLSKIDLWYDDAAGRLNKDARGKKLGKFDGDDQIIAFMRNGSYKITNFDLSNRYDPEKTLHIEKYNPKKAVSAVYVDGESKQYMVKRFMIETSTLDKEFGFISEAIGSRLVAVTTSETPEVEVELIKAKDKPKKVETVNLEEIVEIKGWKAIGNRLSEYKVTKVSVVQDEEAVEEGEASGDAEVAESEDSQSPKKKLNPVKKASLPSKKTAKSVSSKPPKGNARKTSKAKPCSL</sequence>
<dbReference type="RefSeq" id="WP_254155360.1">
    <property type="nucleotide sequence ID" value="NZ_JAHESD010000054.1"/>
</dbReference>
<evidence type="ECO:0000313" key="10">
    <source>
        <dbReference type="Proteomes" id="UP000772618"/>
    </source>
</evidence>
<accession>A0ABS5VVG1</accession>
<dbReference type="PANTHER" id="PTHR43493:SF5">
    <property type="entry name" value="DNA GYRASE SUBUNIT A, CHLOROPLASTIC_MITOCHONDRIAL"/>
    <property type="match status" value="1"/>
</dbReference>
<dbReference type="Gene3D" id="3.90.199.10">
    <property type="entry name" value="Topoisomerase II, domain 5"/>
    <property type="match status" value="1"/>
</dbReference>
<comment type="catalytic activity">
    <reaction evidence="1 6">
        <text>ATP-dependent breakage, passage and rejoining of double-stranded DNA.</text>
        <dbReference type="EC" id="5.6.2.2"/>
    </reaction>
</comment>
<feature type="non-terminal residue" evidence="9">
    <location>
        <position position="909"/>
    </location>
</feature>
<evidence type="ECO:0000256" key="7">
    <source>
        <dbReference type="SAM" id="MobiDB-lite"/>
    </source>
</evidence>